<evidence type="ECO:0000313" key="3">
    <source>
        <dbReference type="Proteomes" id="UP001153069"/>
    </source>
</evidence>
<proteinExistence type="predicted"/>
<reference evidence="2" key="1">
    <citation type="submission" date="2020-06" db="EMBL/GenBank/DDBJ databases">
        <authorList>
            <consortium name="Plant Systems Biology data submission"/>
        </authorList>
    </citation>
    <scope>NUCLEOTIDE SEQUENCE</scope>
    <source>
        <strain evidence="2">D6</strain>
    </source>
</reference>
<sequence length="572" mass="65758">MPWKSDKWELPEGIQSTLLGGCDSDKSVAHHLVFQLNKQCEHFRSGKSGFSACKCWDKDAVVPEETVQWFSVYQRTTKPGRHLLLQRVKDDMDQFLKQTGRERISAKVQIPGMPHHICLPKLCVLLDNELSCKKIQNGPTSKNWEKVLDTIPNAEDPATVPWCRPFDKIAKRNHKPNTELKAHEKGLPEAAFKPLILRLNHKNGYITVRKSMERRKQKRAQQQPAEMQQQPQQPANKRAKSSPEFPPIHDYDNDQHINIDVLEKIHQKLKGESVSHQRTTIKALLGHGGGDNNNGKKPHESFLWSTKNDLLQDVVEDTYKELGKRVNFVYHAITSKNCLLSEDQKKEWKKMIEKCKTEPDFLKKNYEAILDQKNKDYYNHVIAGQHPFEGCFGAAAHHQQREGQFDLTYYPAHMEESVDGIVMFWSMQETIPPNQQTKSYTLVAIPDEAKEPFFDTTESYASYVRYKKSLSEKEQQQVQEVEFEFISTLNTYDQKHPNEHRCYRIMVYELVGGTRLVFAAGKYPQTTIIPGRGKSAGAQENDSVKAALNTFPRSMLVMHQLELSSSSPQSRT</sequence>
<comment type="caution">
    <text evidence="2">The sequence shown here is derived from an EMBL/GenBank/DDBJ whole genome shotgun (WGS) entry which is preliminary data.</text>
</comment>
<organism evidence="2 3">
    <name type="scientific">Seminavis robusta</name>
    <dbReference type="NCBI Taxonomy" id="568900"/>
    <lineage>
        <taxon>Eukaryota</taxon>
        <taxon>Sar</taxon>
        <taxon>Stramenopiles</taxon>
        <taxon>Ochrophyta</taxon>
        <taxon>Bacillariophyta</taxon>
        <taxon>Bacillariophyceae</taxon>
        <taxon>Bacillariophycidae</taxon>
        <taxon>Naviculales</taxon>
        <taxon>Naviculaceae</taxon>
        <taxon>Seminavis</taxon>
    </lineage>
</organism>
<protein>
    <submittedName>
        <fullName evidence="2">Uncharacterized protein</fullName>
    </submittedName>
</protein>
<accession>A0A9N8DBB5</accession>
<name>A0A9N8DBB5_9STRA</name>
<evidence type="ECO:0000256" key="1">
    <source>
        <dbReference type="SAM" id="MobiDB-lite"/>
    </source>
</evidence>
<dbReference type="AlphaFoldDB" id="A0A9N8DBB5"/>
<keyword evidence="3" id="KW-1185">Reference proteome</keyword>
<evidence type="ECO:0000313" key="2">
    <source>
        <dbReference type="EMBL" id="CAB9497360.1"/>
    </source>
</evidence>
<gene>
    <name evidence="2" type="ORF">SEMRO_18_G013110.1</name>
</gene>
<dbReference type="Proteomes" id="UP001153069">
    <property type="component" value="Unassembled WGS sequence"/>
</dbReference>
<feature type="compositionally biased region" description="Low complexity" evidence="1">
    <location>
        <begin position="220"/>
        <end position="235"/>
    </location>
</feature>
<feature type="region of interest" description="Disordered" evidence="1">
    <location>
        <begin position="212"/>
        <end position="252"/>
    </location>
</feature>
<dbReference type="EMBL" id="CAICTM010000018">
    <property type="protein sequence ID" value="CAB9497360.1"/>
    <property type="molecule type" value="Genomic_DNA"/>
</dbReference>